<proteinExistence type="predicted"/>
<geneLocation type="plasmid" evidence="2">
    <name>punmamed1</name>
</geneLocation>
<dbReference type="EMBL" id="CP159873">
    <property type="protein sequence ID" value="XCM84360.1"/>
    <property type="molecule type" value="Genomic_DNA"/>
</dbReference>
<dbReference type="AlphaFoldDB" id="A0AAU8K7T2"/>
<protein>
    <recommendedName>
        <fullName evidence="3">Asp23/Gls24 family envelope stress response protein</fullName>
    </recommendedName>
</protein>
<organism evidence="2">
    <name type="scientific">Kitasatospora camelliae</name>
    <dbReference type="NCBI Taxonomy" id="3156397"/>
    <lineage>
        <taxon>Bacteria</taxon>
        <taxon>Bacillati</taxon>
        <taxon>Actinomycetota</taxon>
        <taxon>Actinomycetes</taxon>
        <taxon>Kitasatosporales</taxon>
        <taxon>Streptomycetaceae</taxon>
        <taxon>Kitasatospora</taxon>
    </lineage>
</organism>
<evidence type="ECO:0000256" key="1">
    <source>
        <dbReference type="SAM" id="MobiDB-lite"/>
    </source>
</evidence>
<evidence type="ECO:0000313" key="2">
    <source>
        <dbReference type="EMBL" id="XCM84360.1"/>
    </source>
</evidence>
<gene>
    <name evidence="2" type="ORF">ABWK59_36075</name>
</gene>
<evidence type="ECO:0008006" key="3">
    <source>
        <dbReference type="Google" id="ProtNLM"/>
    </source>
</evidence>
<dbReference type="KEGG" id="kcm:ABWK59_36075"/>
<reference evidence="2" key="1">
    <citation type="submission" date="2024-06" db="EMBL/GenBank/DDBJ databases">
        <title>The genome sequences of Kitasatospora sp. strain HUAS MG31.</title>
        <authorList>
            <person name="Mo P."/>
        </authorList>
    </citation>
    <scope>NUCLEOTIDE SEQUENCE</scope>
    <source>
        <strain evidence="2">HUAS MG31</strain>
        <plasmid evidence="2">punmamed1</plasmid>
    </source>
</reference>
<dbReference type="RefSeq" id="WP_354645294.1">
    <property type="nucleotide sequence ID" value="NZ_CP159873.1"/>
</dbReference>
<accession>A0AAU8K7T2</accession>
<feature type="region of interest" description="Disordered" evidence="1">
    <location>
        <begin position="30"/>
        <end position="56"/>
    </location>
</feature>
<keyword evidence="2" id="KW-0614">Plasmid</keyword>
<sequence length="119" mass="12681">MTPQPVAARERGATVIPDRVVAGIAARAGREALAAQPHRPARPAPPTPDASAHVHGRSTRIRLAVELPYPIDLATAARELQRQVTQRVGHLTGLEVTEVALAIRHLLPEGSGGRDGRVY</sequence>
<name>A0AAU8K7T2_9ACTN</name>